<dbReference type="eggNOG" id="KOG2970">
    <property type="taxonomic scope" value="Eukaryota"/>
</dbReference>
<feature type="transmembrane region" description="Helical" evidence="7">
    <location>
        <begin position="225"/>
        <end position="243"/>
    </location>
</feature>
<organism evidence="8 9">
    <name type="scientific">Naumovozyma dairenensis (strain ATCC 10597 / BCRC 20456 / CBS 421 / NBRC 0211 / NRRL Y-12639)</name>
    <name type="common">Saccharomyces dairenensis</name>
    <dbReference type="NCBI Taxonomy" id="1071378"/>
    <lineage>
        <taxon>Eukaryota</taxon>
        <taxon>Fungi</taxon>
        <taxon>Dikarya</taxon>
        <taxon>Ascomycota</taxon>
        <taxon>Saccharomycotina</taxon>
        <taxon>Saccharomycetes</taxon>
        <taxon>Saccharomycetales</taxon>
        <taxon>Saccharomycetaceae</taxon>
        <taxon>Naumovozyma</taxon>
    </lineage>
</organism>
<dbReference type="OrthoDB" id="419770at2759"/>
<dbReference type="KEGG" id="ndi:NDAI_0A00520"/>
<keyword evidence="4 7" id="KW-0732">Signal</keyword>
<dbReference type="GeneID" id="11494237"/>
<sequence>MQILSFIQVWLVSVWILTSNYVAGSPGDNLNEFIDCCYACEFKRSCPYSQIHWIDPEKNQFRDTQFTKTPFVLEKLFLWDCISDCDYQCQHVITKMRIEKNEEIYQFHGKWPFVRYFSTQEFFSTIFSIANFVPHYYGFQKLNHRITSIQKSRGQLATLAILKNYIYVSIAGMFAWIASTIFHWRDLIITEKLDYFFAGLTVLAGFHAILARMVRLDQYSKWHQYFSICVLLIFSGHILRLYIDWSYTYNMRFNIFFGLLQYILLLSLAVQNYSYLKSRRIKSRSFYNLPYSRQFFKLCFIPTILVLSTAMAMSLEIFDFFSYTFQIDAHAIWHFCTIWPSLILYDFFLSDFDLVISEVTE</sequence>
<evidence type="ECO:0000256" key="1">
    <source>
        <dbReference type="ARBA" id="ARBA00004127"/>
    </source>
</evidence>
<evidence type="ECO:0000313" key="8">
    <source>
        <dbReference type="EMBL" id="CCD22210.1"/>
    </source>
</evidence>
<dbReference type="GO" id="GO:0005789">
    <property type="term" value="C:endoplasmic reticulum membrane"/>
    <property type="evidence" value="ECO:0007669"/>
    <property type="project" value="UniProtKB-SubCell"/>
</dbReference>
<dbReference type="RefSeq" id="XP_003667453.1">
    <property type="nucleotide sequence ID" value="XM_003667405.1"/>
</dbReference>
<evidence type="ECO:0000256" key="2">
    <source>
        <dbReference type="ARBA" id="ARBA00022502"/>
    </source>
</evidence>
<keyword evidence="7" id="KW-0256">Endoplasmic reticulum</keyword>
<comment type="subcellular location">
    <subcellularLocation>
        <location evidence="1">Endomembrane system</location>
        <topology evidence="1">Multi-pass membrane protein</topology>
    </subcellularLocation>
    <subcellularLocation>
        <location evidence="7">Endoplasmic reticulum membrane</location>
        <topology evidence="7">Multi-pass membrane protein</topology>
    </subcellularLocation>
</comment>
<feature type="transmembrane region" description="Helical" evidence="7">
    <location>
        <begin position="255"/>
        <end position="275"/>
    </location>
</feature>
<dbReference type="Pfam" id="PF04080">
    <property type="entry name" value="Per1"/>
    <property type="match status" value="1"/>
</dbReference>
<keyword evidence="9" id="KW-1185">Reference proteome</keyword>
<dbReference type="OMA" id="DFMIEDC"/>
<evidence type="ECO:0000256" key="3">
    <source>
        <dbReference type="ARBA" id="ARBA00022692"/>
    </source>
</evidence>
<feature type="signal peptide" evidence="7">
    <location>
        <begin position="1"/>
        <end position="24"/>
    </location>
</feature>
<name>G0W322_NAUDC</name>
<dbReference type="PANTHER" id="PTHR13148:SF0">
    <property type="entry name" value="POST-GPI ATTACHMENT TO PROTEINS FACTOR 3"/>
    <property type="match status" value="1"/>
</dbReference>
<feature type="transmembrane region" description="Helical" evidence="7">
    <location>
        <begin position="330"/>
        <end position="348"/>
    </location>
</feature>
<feature type="chain" id="PRO_5016478201" description="Post-GPI attachment to proteins factor 3" evidence="7">
    <location>
        <begin position="25"/>
        <end position="361"/>
    </location>
</feature>
<evidence type="ECO:0000256" key="7">
    <source>
        <dbReference type="RuleBase" id="RU365066"/>
    </source>
</evidence>
<proteinExistence type="inferred from homology"/>
<evidence type="ECO:0000256" key="6">
    <source>
        <dbReference type="ARBA" id="ARBA00023136"/>
    </source>
</evidence>
<protein>
    <recommendedName>
        <fullName evidence="7">Post-GPI attachment to proteins factor 3</fullName>
    </recommendedName>
</protein>
<keyword evidence="6 7" id="KW-0472">Membrane</keyword>
<dbReference type="GO" id="GO:0000329">
    <property type="term" value="C:fungal-type vacuole membrane"/>
    <property type="evidence" value="ECO:0007669"/>
    <property type="project" value="EnsemblFungi"/>
</dbReference>
<dbReference type="AlphaFoldDB" id="G0W322"/>
<evidence type="ECO:0000313" key="9">
    <source>
        <dbReference type="Proteomes" id="UP000000689"/>
    </source>
</evidence>
<feature type="transmembrane region" description="Helical" evidence="7">
    <location>
        <begin position="122"/>
        <end position="139"/>
    </location>
</feature>
<gene>
    <name evidence="8" type="primary">NDAI0A00520</name>
    <name evidence="8" type="ordered locus">NDAI_0A00520</name>
</gene>
<dbReference type="Proteomes" id="UP000000689">
    <property type="component" value="Chromosome 1"/>
</dbReference>
<keyword evidence="3 7" id="KW-0812">Transmembrane</keyword>
<dbReference type="PANTHER" id="PTHR13148">
    <property type="entry name" value="PER1-RELATED"/>
    <property type="match status" value="1"/>
</dbReference>
<feature type="transmembrane region" description="Helical" evidence="7">
    <location>
        <begin position="295"/>
        <end position="318"/>
    </location>
</feature>
<reference evidence="8 9" key="1">
    <citation type="journal article" date="2011" name="Proc. Natl. Acad. Sci. U.S.A.">
        <title>Evolutionary erosion of yeast sex chromosomes by mating-type switching accidents.</title>
        <authorList>
            <person name="Gordon J.L."/>
            <person name="Armisen D."/>
            <person name="Proux-Wera E."/>
            <person name="Oheigeartaigh S.S."/>
            <person name="Byrne K.P."/>
            <person name="Wolfe K.H."/>
        </authorList>
    </citation>
    <scope>NUCLEOTIDE SEQUENCE [LARGE SCALE GENOMIC DNA]</scope>
    <source>
        <strain evidence="9">ATCC 10597 / BCRC 20456 / CBS 421 / NBRC 0211 / NRRL Y-12639</strain>
    </source>
</reference>
<dbReference type="EMBL" id="HE580267">
    <property type="protein sequence ID" value="CCD22210.1"/>
    <property type="molecule type" value="Genomic_DNA"/>
</dbReference>
<dbReference type="GO" id="GO:0030026">
    <property type="term" value="P:intracellular manganese ion homeostasis"/>
    <property type="evidence" value="ECO:0007669"/>
    <property type="project" value="EnsemblFungi"/>
</dbReference>
<keyword evidence="2 7" id="KW-0337">GPI-anchor biosynthesis</keyword>
<feature type="transmembrane region" description="Helical" evidence="7">
    <location>
        <begin position="160"/>
        <end position="183"/>
    </location>
</feature>
<dbReference type="InterPro" id="IPR007217">
    <property type="entry name" value="Per1-like"/>
</dbReference>
<keyword evidence="5 7" id="KW-1133">Transmembrane helix</keyword>
<dbReference type="STRING" id="1071378.G0W322"/>
<dbReference type="GO" id="GO:0006506">
    <property type="term" value="P:GPI anchor biosynthetic process"/>
    <property type="evidence" value="ECO:0007669"/>
    <property type="project" value="UniProtKB-KW"/>
</dbReference>
<comment type="function">
    <text evidence="7">Involved in the lipid remodeling steps of GPI-anchor maturation.</text>
</comment>
<evidence type="ECO:0000256" key="5">
    <source>
        <dbReference type="ARBA" id="ARBA00022989"/>
    </source>
</evidence>
<accession>G0W322</accession>
<evidence type="ECO:0000256" key="4">
    <source>
        <dbReference type="ARBA" id="ARBA00022729"/>
    </source>
</evidence>
<dbReference type="HOGENOM" id="CLU_032917_1_1_1"/>
<dbReference type="GO" id="GO:0016788">
    <property type="term" value="F:hydrolase activity, acting on ester bonds"/>
    <property type="evidence" value="ECO:0007669"/>
    <property type="project" value="TreeGrafter"/>
</dbReference>
<feature type="transmembrane region" description="Helical" evidence="7">
    <location>
        <begin position="195"/>
        <end position="213"/>
    </location>
</feature>
<comment type="similarity">
    <text evidence="7">Belongs to the PGAP3 family.</text>
</comment>